<dbReference type="GO" id="GO:0005828">
    <property type="term" value="C:kinetochore microtubule"/>
    <property type="evidence" value="ECO:0007669"/>
    <property type="project" value="TreeGrafter"/>
</dbReference>
<protein>
    <submittedName>
        <fullName evidence="3">Uncharacterized protein</fullName>
    </submittedName>
</protein>
<feature type="domain" description="KNTC1 first ARM-repeats" evidence="2">
    <location>
        <begin position="403"/>
        <end position="651"/>
    </location>
</feature>
<dbReference type="InterPro" id="IPR055403">
    <property type="entry name" value="ARM_KNTC1_1st"/>
</dbReference>
<keyword evidence="4" id="KW-1185">Reference proteome</keyword>
<dbReference type="InterPro" id="IPR036322">
    <property type="entry name" value="WD40_repeat_dom_sf"/>
</dbReference>
<evidence type="ECO:0000313" key="3">
    <source>
        <dbReference type="EMBL" id="KAK7086198.1"/>
    </source>
</evidence>
<evidence type="ECO:0000259" key="2">
    <source>
        <dbReference type="Pfam" id="PF24520"/>
    </source>
</evidence>
<name>A0AAN9AEQ7_HALRR</name>
<dbReference type="GO" id="GO:0007094">
    <property type="term" value="P:mitotic spindle assembly checkpoint signaling"/>
    <property type="evidence" value="ECO:0007669"/>
    <property type="project" value="TreeGrafter"/>
</dbReference>
<feature type="domain" description="KNTC1 N-terminal" evidence="1">
    <location>
        <begin position="38"/>
        <end position="389"/>
    </location>
</feature>
<dbReference type="SUPFAM" id="SSF50978">
    <property type="entry name" value="WD40 repeat-like"/>
    <property type="match status" value="1"/>
</dbReference>
<dbReference type="GO" id="GO:1990423">
    <property type="term" value="C:RZZ complex"/>
    <property type="evidence" value="ECO:0007669"/>
    <property type="project" value="TreeGrafter"/>
</dbReference>
<accession>A0AAN9AEQ7</accession>
<dbReference type="GO" id="GO:1903394">
    <property type="term" value="P:protein localization to kinetochore involved in kinetochore assembly"/>
    <property type="evidence" value="ECO:0007669"/>
    <property type="project" value="TreeGrafter"/>
</dbReference>
<feature type="non-terminal residue" evidence="3">
    <location>
        <position position="806"/>
    </location>
</feature>
<organism evidence="3 4">
    <name type="scientific">Halocaridina rubra</name>
    <name type="common">Hawaiian red shrimp</name>
    <dbReference type="NCBI Taxonomy" id="373956"/>
    <lineage>
        <taxon>Eukaryota</taxon>
        <taxon>Metazoa</taxon>
        <taxon>Ecdysozoa</taxon>
        <taxon>Arthropoda</taxon>
        <taxon>Crustacea</taxon>
        <taxon>Multicrustacea</taxon>
        <taxon>Malacostraca</taxon>
        <taxon>Eumalacostraca</taxon>
        <taxon>Eucarida</taxon>
        <taxon>Decapoda</taxon>
        <taxon>Pleocyemata</taxon>
        <taxon>Caridea</taxon>
        <taxon>Atyoidea</taxon>
        <taxon>Atyidae</taxon>
        <taxon>Halocaridina</taxon>
    </lineage>
</organism>
<dbReference type="Pfam" id="PF24506">
    <property type="entry name" value="KNTC1_N"/>
    <property type="match status" value="1"/>
</dbReference>
<reference evidence="3 4" key="1">
    <citation type="submission" date="2023-11" db="EMBL/GenBank/DDBJ databases">
        <title>Halocaridina rubra genome assembly.</title>
        <authorList>
            <person name="Smith C."/>
        </authorList>
    </citation>
    <scope>NUCLEOTIDE SEQUENCE [LARGE SCALE GENOMIC DNA]</scope>
    <source>
        <strain evidence="3">EP-1</strain>
        <tissue evidence="3">Whole</tissue>
    </source>
</reference>
<dbReference type="GO" id="GO:0000070">
    <property type="term" value="P:mitotic sister chromatid segregation"/>
    <property type="evidence" value="ECO:0007669"/>
    <property type="project" value="TreeGrafter"/>
</dbReference>
<evidence type="ECO:0000313" key="4">
    <source>
        <dbReference type="Proteomes" id="UP001381693"/>
    </source>
</evidence>
<dbReference type="AlphaFoldDB" id="A0AAN9AEQ7"/>
<dbReference type="InterPro" id="IPR052802">
    <property type="entry name" value="KNTC1"/>
</dbReference>
<dbReference type="Proteomes" id="UP001381693">
    <property type="component" value="Unassembled WGS sequence"/>
</dbReference>
<dbReference type="PANTHER" id="PTHR15688">
    <property type="entry name" value="KINETOCHORE-ASSOCIATED PROTEIN 1"/>
    <property type="match status" value="1"/>
</dbReference>
<dbReference type="InterPro" id="IPR055402">
    <property type="entry name" value="KNTC1_N"/>
</dbReference>
<dbReference type="EMBL" id="JAXCGZ010000306">
    <property type="protein sequence ID" value="KAK7086198.1"/>
    <property type="molecule type" value="Genomic_DNA"/>
</dbReference>
<gene>
    <name evidence="3" type="ORF">SK128_002833</name>
</gene>
<sequence length="806" mass="89609">MIVHNNATSFFLPSQMVNWDALDADADEDTRQAGGLGSLTSLYEVLKLAYLQPDDKILTLPHLCASAAWGRVAVALDSTVFVFGEGCSTLLMQLSIDAIIDIILWVPQGEFLILGDGNGSVHCVHVASQKLLLTKKMPFQSTNEKLFVGGGSDQAEDGKVSLTLVTALGYVVGMKNFDPEAFSDGLRNGDPEQLRSLEAQMTLSLDNMDIGNAQLNTAECIMTGSDSLWVWCGTDKGSCLWMQSSLHDPGCPLTWEAPRSSSVTKVIQIFEGRYILTLDNSGKLSVICVVTGMTEWESTDKDLPVLDAVFLQGDGDNAQLFVIHKPRHSGSSKGCVLQILAFPGFKPIYEVNVNENTILVQTGEGMESVMFVEPDVDPDDEEVVASLKVKSIVDGIPEARLAKLLRKHKFVEAKEFCQTFSLDIEEVNKAHARYLCDCMNPWKISATSATLNETDVSKDRTEELLTVLGNIRDAGFVTSLCVEAPFQDIVTTKKMLNYAKERLATTTKSEEGDQLGHMMQRVSETTYRLCTFETIFPSSDIQHWLAFSSTDMLEEFLVHQRMENLDVASTVWHRHLYEFLDRIDVHSVTEILAAFPHNVPSSVFCNWLPRNVISDLVKLCPDSMELIAMWGDKRVKNLEILEKASWPSNGLMLAEIIISVLENVVTDFHAGGNIEVQMAVHVAQWKAHSPSSALYHLRQTSLALQDLKILAEKFRVKIAFSQYTQENKAAVVGALLEWLVCGEEVAPLVDGFLRSYFIRYGLDCDETLAGFITDTLASADQDWWVWQEAQWEDKVYAVINVITDVQ</sequence>
<dbReference type="PANTHER" id="PTHR15688:SF1">
    <property type="entry name" value="KINETOCHORE-ASSOCIATED PROTEIN 1"/>
    <property type="match status" value="1"/>
</dbReference>
<dbReference type="Pfam" id="PF24520">
    <property type="entry name" value="ARM_KNTC1_1st"/>
    <property type="match status" value="1"/>
</dbReference>
<dbReference type="GO" id="GO:0031267">
    <property type="term" value="F:small GTPase binding"/>
    <property type="evidence" value="ECO:0007669"/>
    <property type="project" value="TreeGrafter"/>
</dbReference>
<proteinExistence type="predicted"/>
<dbReference type="GO" id="GO:0005737">
    <property type="term" value="C:cytoplasm"/>
    <property type="evidence" value="ECO:0007669"/>
    <property type="project" value="TreeGrafter"/>
</dbReference>
<evidence type="ECO:0000259" key="1">
    <source>
        <dbReference type="Pfam" id="PF24506"/>
    </source>
</evidence>
<comment type="caution">
    <text evidence="3">The sequence shown here is derived from an EMBL/GenBank/DDBJ whole genome shotgun (WGS) entry which is preliminary data.</text>
</comment>